<feature type="compositionally biased region" description="Low complexity" evidence="16">
    <location>
        <begin position="137"/>
        <end position="149"/>
    </location>
</feature>
<dbReference type="PANTHER" id="PTHR28200:SF1">
    <property type="entry name" value="DASH COMPLEX SUBUNIT ASK1"/>
    <property type="match status" value="1"/>
</dbReference>
<sequence>MPTTTIKDLKPIPPNPPRWKPTTDPMSIIVTGLDTTASINDQIDQIDQLITLKLQDIDADFSKMQQVLSSRILPAFKRYSIGTEPVREAAKFWTSFYEQAAQVRIPTSDDLSTLQEPSSTSPADQQQDATSHSRDPSSSIISSESNSNNTFDPNRTPSESSFLPAHAAISSTPAAAVARTRRTTNDTSFTPQPLIITDDPSWDPSIESPLVRLDRDLRELARTCTTSSPFHDPRSAAAQTHSTNHAIPPLIFRTKPTTPARNPYLPAHTNPRDWSGIVDLRSSPLQPTSAMIPHYLLGCPLQSCSLSRNSPHWVDPQLKTQQKISVTRSCETYYVPPVATPAITEMRV</sequence>
<evidence type="ECO:0000256" key="7">
    <source>
        <dbReference type="ARBA" id="ARBA00022490"/>
    </source>
</evidence>
<evidence type="ECO:0000256" key="16">
    <source>
        <dbReference type="SAM" id="MobiDB-lite"/>
    </source>
</evidence>
<dbReference type="GO" id="GO:0051301">
    <property type="term" value="P:cell division"/>
    <property type="evidence" value="ECO:0007669"/>
    <property type="project" value="UniProtKB-KW"/>
</dbReference>
<evidence type="ECO:0000256" key="9">
    <source>
        <dbReference type="ARBA" id="ARBA00022701"/>
    </source>
</evidence>
<evidence type="ECO:0000256" key="8">
    <source>
        <dbReference type="ARBA" id="ARBA00022618"/>
    </source>
</evidence>
<evidence type="ECO:0000256" key="15">
    <source>
        <dbReference type="ARBA" id="ARBA00023328"/>
    </source>
</evidence>
<reference evidence="17" key="1">
    <citation type="journal article" date="2022" name="New Phytol.">
        <title>Evolutionary transition to the ectomycorrhizal habit in the genomes of a hyperdiverse lineage of mushroom-forming fungi.</title>
        <authorList>
            <person name="Looney B."/>
            <person name="Miyauchi S."/>
            <person name="Morin E."/>
            <person name="Drula E."/>
            <person name="Courty P.E."/>
            <person name="Kohler A."/>
            <person name="Kuo A."/>
            <person name="LaButti K."/>
            <person name="Pangilinan J."/>
            <person name="Lipzen A."/>
            <person name="Riley R."/>
            <person name="Andreopoulos W."/>
            <person name="He G."/>
            <person name="Johnson J."/>
            <person name="Nolan M."/>
            <person name="Tritt A."/>
            <person name="Barry K.W."/>
            <person name="Grigoriev I.V."/>
            <person name="Nagy L.G."/>
            <person name="Hibbett D."/>
            <person name="Henrissat B."/>
            <person name="Matheny P.B."/>
            <person name="Labbe J."/>
            <person name="Martin F.M."/>
        </authorList>
    </citation>
    <scope>NUCLEOTIDE SEQUENCE</scope>
    <source>
        <strain evidence="17">BPL690</strain>
    </source>
</reference>
<feature type="compositionally biased region" description="Polar residues" evidence="16">
    <location>
        <begin position="109"/>
        <end position="130"/>
    </location>
</feature>
<protein>
    <recommendedName>
        <fullName evidence="5">DASH complex subunit ASK1</fullName>
    </recommendedName>
</protein>
<evidence type="ECO:0000256" key="14">
    <source>
        <dbReference type="ARBA" id="ARBA00023306"/>
    </source>
</evidence>
<dbReference type="PANTHER" id="PTHR28200">
    <property type="entry name" value="DASH COMPLEX SUBUNIT ASK1"/>
    <property type="match status" value="1"/>
</dbReference>
<keyword evidence="7" id="KW-0963">Cytoplasm</keyword>
<evidence type="ECO:0000256" key="11">
    <source>
        <dbReference type="ARBA" id="ARBA00022838"/>
    </source>
</evidence>
<keyword evidence="14" id="KW-0131">Cell cycle</keyword>
<evidence type="ECO:0000313" key="17">
    <source>
        <dbReference type="EMBL" id="KAI0296318.1"/>
    </source>
</evidence>
<accession>A0AAD4LZG7</accession>
<keyword evidence="15" id="KW-0137">Centromere</keyword>
<evidence type="ECO:0000256" key="3">
    <source>
        <dbReference type="ARBA" id="ARBA00004629"/>
    </source>
</evidence>
<gene>
    <name evidence="17" type="ORF">B0F90DRAFT_1746478</name>
</gene>
<evidence type="ECO:0000256" key="4">
    <source>
        <dbReference type="ARBA" id="ARBA00010731"/>
    </source>
</evidence>
<dbReference type="EMBL" id="WTXG01000049">
    <property type="protein sequence ID" value="KAI0296318.1"/>
    <property type="molecule type" value="Genomic_DNA"/>
</dbReference>
<feature type="region of interest" description="Disordered" evidence="16">
    <location>
        <begin position="1"/>
        <end position="24"/>
    </location>
</feature>
<dbReference type="InterPro" id="IPR013964">
    <property type="entry name" value="DASH_Ask1"/>
</dbReference>
<comment type="caution">
    <text evidence="17">The sequence shown here is derived from an EMBL/GenBank/DDBJ whole genome shotgun (WGS) entry which is preliminary data.</text>
</comment>
<keyword evidence="6" id="KW-0158">Chromosome</keyword>
<dbReference type="GO" id="GO:0008608">
    <property type="term" value="P:attachment of spindle microtubules to kinetochore"/>
    <property type="evidence" value="ECO:0007669"/>
    <property type="project" value="InterPro"/>
</dbReference>
<dbReference type="GO" id="GO:0042729">
    <property type="term" value="C:DASH complex"/>
    <property type="evidence" value="ECO:0007669"/>
    <property type="project" value="InterPro"/>
</dbReference>
<dbReference type="GO" id="GO:0005874">
    <property type="term" value="C:microtubule"/>
    <property type="evidence" value="ECO:0007669"/>
    <property type="project" value="UniProtKB-KW"/>
</dbReference>
<evidence type="ECO:0000256" key="10">
    <source>
        <dbReference type="ARBA" id="ARBA00022776"/>
    </source>
</evidence>
<evidence type="ECO:0000256" key="13">
    <source>
        <dbReference type="ARBA" id="ARBA00023242"/>
    </source>
</evidence>
<keyword evidence="18" id="KW-1185">Reference proteome</keyword>
<dbReference type="GO" id="GO:0044732">
    <property type="term" value="C:mitotic spindle pole body"/>
    <property type="evidence" value="ECO:0007669"/>
    <property type="project" value="TreeGrafter"/>
</dbReference>
<evidence type="ECO:0000256" key="2">
    <source>
        <dbReference type="ARBA" id="ARBA00004186"/>
    </source>
</evidence>
<evidence type="ECO:0000256" key="12">
    <source>
        <dbReference type="ARBA" id="ARBA00023212"/>
    </source>
</evidence>
<proteinExistence type="inferred from homology"/>
<keyword evidence="12" id="KW-0206">Cytoskeleton</keyword>
<keyword evidence="13" id="KW-0539">Nucleus</keyword>
<evidence type="ECO:0000256" key="6">
    <source>
        <dbReference type="ARBA" id="ARBA00022454"/>
    </source>
</evidence>
<feature type="region of interest" description="Disordered" evidence="16">
    <location>
        <begin position="173"/>
        <end position="201"/>
    </location>
</feature>
<evidence type="ECO:0000256" key="5">
    <source>
        <dbReference type="ARBA" id="ARBA00014520"/>
    </source>
</evidence>
<feature type="compositionally biased region" description="Polar residues" evidence="16">
    <location>
        <begin position="150"/>
        <end position="161"/>
    </location>
</feature>
<keyword evidence="8" id="KW-0132">Cell division</keyword>
<dbReference type="GO" id="GO:0072686">
    <property type="term" value="C:mitotic spindle"/>
    <property type="evidence" value="ECO:0007669"/>
    <property type="project" value="InterPro"/>
</dbReference>
<dbReference type="Pfam" id="PF08655">
    <property type="entry name" value="DASH_Ask1"/>
    <property type="match status" value="1"/>
</dbReference>
<feature type="region of interest" description="Disordered" evidence="16">
    <location>
        <begin position="108"/>
        <end position="161"/>
    </location>
</feature>
<dbReference type="AlphaFoldDB" id="A0AAD4LZG7"/>
<evidence type="ECO:0000313" key="18">
    <source>
        <dbReference type="Proteomes" id="UP001203297"/>
    </source>
</evidence>
<keyword evidence="10" id="KW-0498">Mitosis</keyword>
<organism evidence="17 18">
    <name type="scientific">Multifurca ochricompacta</name>
    <dbReference type="NCBI Taxonomy" id="376703"/>
    <lineage>
        <taxon>Eukaryota</taxon>
        <taxon>Fungi</taxon>
        <taxon>Dikarya</taxon>
        <taxon>Basidiomycota</taxon>
        <taxon>Agaricomycotina</taxon>
        <taxon>Agaricomycetes</taxon>
        <taxon>Russulales</taxon>
        <taxon>Russulaceae</taxon>
        <taxon>Multifurca</taxon>
    </lineage>
</organism>
<evidence type="ECO:0000256" key="1">
    <source>
        <dbReference type="ARBA" id="ARBA00004123"/>
    </source>
</evidence>
<comment type="similarity">
    <text evidence="4">Belongs to the DASH complex ASK1 family.</text>
</comment>
<keyword evidence="9" id="KW-0493">Microtubule</keyword>
<comment type="subcellular location">
    <subcellularLocation>
        <location evidence="3">Chromosome</location>
        <location evidence="3">Centromere</location>
        <location evidence="3">Kinetochore</location>
    </subcellularLocation>
    <subcellularLocation>
        <location evidence="2">Cytoplasm</location>
        <location evidence="2">Cytoskeleton</location>
        <location evidence="2">Spindle</location>
    </subcellularLocation>
    <subcellularLocation>
        <location evidence="1">Nucleus</location>
    </subcellularLocation>
</comment>
<keyword evidence="11" id="KW-0995">Kinetochore</keyword>
<name>A0AAD4LZG7_9AGAM</name>
<dbReference type="Proteomes" id="UP001203297">
    <property type="component" value="Unassembled WGS sequence"/>
</dbReference>